<sequence>MQHLHLQETPMNKSVLIATALLLASSAGLAQAQPGSGTMTSPSPRAETFGGNLVLADARSRHAAPKHWAKGQRLDNRYRNNRIGNHKRLGLRAPGRGHHWVRVGSQYLLINDASGRIAGIMRAR</sequence>
<dbReference type="EMBL" id="QURL01000001">
    <property type="protein sequence ID" value="RFC66137.1"/>
    <property type="molecule type" value="Genomic_DNA"/>
</dbReference>
<organism evidence="2 3">
    <name type="scientific">Fulvimarina endophytica</name>
    <dbReference type="NCBI Taxonomy" id="2293836"/>
    <lineage>
        <taxon>Bacteria</taxon>
        <taxon>Pseudomonadati</taxon>
        <taxon>Pseudomonadota</taxon>
        <taxon>Alphaproteobacteria</taxon>
        <taxon>Hyphomicrobiales</taxon>
        <taxon>Aurantimonadaceae</taxon>
        <taxon>Fulvimarina</taxon>
    </lineage>
</organism>
<gene>
    <name evidence="2" type="ORF">DYI37_01305</name>
</gene>
<dbReference type="Pfam" id="PF11776">
    <property type="entry name" value="RcnB"/>
    <property type="match status" value="1"/>
</dbReference>
<accession>A0A371XA73</accession>
<feature type="chain" id="PRO_5016763820" description="RcnB family protein" evidence="1">
    <location>
        <begin position="33"/>
        <end position="124"/>
    </location>
</feature>
<name>A0A371XA73_9HYPH</name>
<proteinExistence type="predicted"/>
<dbReference type="InterPro" id="IPR024572">
    <property type="entry name" value="RcnB"/>
</dbReference>
<evidence type="ECO:0000313" key="2">
    <source>
        <dbReference type="EMBL" id="RFC66137.1"/>
    </source>
</evidence>
<reference evidence="2 3" key="1">
    <citation type="submission" date="2018-08" db="EMBL/GenBank/DDBJ databases">
        <title>Fulvimarina sp. 85, whole genome shotgun sequence.</title>
        <authorList>
            <person name="Tuo L."/>
        </authorList>
    </citation>
    <scope>NUCLEOTIDE SEQUENCE [LARGE SCALE GENOMIC DNA]</scope>
    <source>
        <strain evidence="2 3">85</strain>
    </source>
</reference>
<keyword evidence="3" id="KW-1185">Reference proteome</keyword>
<feature type="signal peptide" evidence="1">
    <location>
        <begin position="1"/>
        <end position="32"/>
    </location>
</feature>
<comment type="caution">
    <text evidence="2">The sequence shown here is derived from an EMBL/GenBank/DDBJ whole genome shotgun (WGS) entry which is preliminary data.</text>
</comment>
<protein>
    <recommendedName>
        <fullName evidence="4">RcnB family protein</fullName>
    </recommendedName>
</protein>
<evidence type="ECO:0000256" key="1">
    <source>
        <dbReference type="SAM" id="SignalP"/>
    </source>
</evidence>
<dbReference type="Gene3D" id="3.10.450.160">
    <property type="entry name" value="inner membrane protein cigr"/>
    <property type="match status" value="1"/>
</dbReference>
<evidence type="ECO:0008006" key="4">
    <source>
        <dbReference type="Google" id="ProtNLM"/>
    </source>
</evidence>
<dbReference type="Proteomes" id="UP000264310">
    <property type="component" value="Unassembled WGS sequence"/>
</dbReference>
<dbReference type="AlphaFoldDB" id="A0A371XA73"/>
<evidence type="ECO:0000313" key="3">
    <source>
        <dbReference type="Proteomes" id="UP000264310"/>
    </source>
</evidence>
<keyword evidence="1" id="KW-0732">Signal</keyword>